<dbReference type="AlphaFoldDB" id="G9NY31"/>
<dbReference type="Proteomes" id="UP000005426">
    <property type="component" value="Unassembled WGS sequence"/>
</dbReference>
<evidence type="ECO:0000256" key="1">
    <source>
        <dbReference type="SAM" id="MobiDB-lite"/>
    </source>
</evidence>
<dbReference type="eggNOG" id="ENOG502RR5D">
    <property type="taxonomic scope" value="Eukaryota"/>
</dbReference>
<accession>G9NY31</accession>
<sequence>MDTYISHVLLGSKKHFPGDVGQKRSHDTMEPDAVAEPAWKRLALPSGLPARCLDAESSCDVEMEETSNADTSVDSGLDCLSQHTHSQSSGGVNEADSLSPFVKHYARLCGSVHEFVMKHVAPRSDGSYVYASSWPPNPPVIEGTSIVLKEKNIRDMRLEPSMTFFHINEMILAKKLPMTGGAVYELFARVVNYGCADFSPHYQYFQLEDLFGGMPYLSGLLIRTWIDRSTRRGCSVECEATQFASATEAEGKCYCVCEPVQDDASELGWSIYIREIQPVTWETIRSVHAHLRK</sequence>
<evidence type="ECO:0000313" key="2">
    <source>
        <dbReference type="EMBL" id="EHK44359.1"/>
    </source>
</evidence>
<name>G9NY31_HYPAI</name>
<dbReference type="EMBL" id="ABDG02000025">
    <property type="protein sequence ID" value="EHK44359.1"/>
    <property type="molecule type" value="Genomic_DNA"/>
</dbReference>
<dbReference type="KEGG" id="tatv:25786062"/>
<reference evidence="2 3" key="1">
    <citation type="journal article" date="2011" name="Genome Biol.">
        <title>Comparative genome sequence analysis underscores mycoparasitism as the ancestral life style of Trichoderma.</title>
        <authorList>
            <person name="Kubicek C.P."/>
            <person name="Herrera-Estrella A."/>
            <person name="Seidl-Seiboth V."/>
            <person name="Martinez D.A."/>
            <person name="Druzhinina I.S."/>
            <person name="Thon M."/>
            <person name="Zeilinger S."/>
            <person name="Casas-Flores S."/>
            <person name="Horwitz B.A."/>
            <person name="Mukherjee P.K."/>
            <person name="Mukherjee M."/>
            <person name="Kredics L."/>
            <person name="Alcaraz L.D."/>
            <person name="Aerts A."/>
            <person name="Antal Z."/>
            <person name="Atanasova L."/>
            <person name="Cervantes-Badillo M.G."/>
            <person name="Challacombe J."/>
            <person name="Chertkov O."/>
            <person name="McCluskey K."/>
            <person name="Coulpier F."/>
            <person name="Deshpande N."/>
            <person name="von Doehren H."/>
            <person name="Ebbole D.J."/>
            <person name="Esquivel-Naranjo E.U."/>
            <person name="Fekete E."/>
            <person name="Flipphi M."/>
            <person name="Glaser F."/>
            <person name="Gomez-Rodriguez E.Y."/>
            <person name="Gruber S."/>
            <person name="Han C."/>
            <person name="Henrissat B."/>
            <person name="Hermosa R."/>
            <person name="Hernandez-Onate M."/>
            <person name="Karaffa L."/>
            <person name="Kosti I."/>
            <person name="Le Crom S."/>
            <person name="Lindquist E."/>
            <person name="Lucas S."/>
            <person name="Luebeck M."/>
            <person name="Luebeck P.S."/>
            <person name="Margeot A."/>
            <person name="Metz B."/>
            <person name="Misra M."/>
            <person name="Nevalainen H."/>
            <person name="Omann M."/>
            <person name="Packer N."/>
            <person name="Perrone G."/>
            <person name="Uresti-Rivera E.E."/>
            <person name="Salamov A."/>
            <person name="Schmoll M."/>
            <person name="Seiboth B."/>
            <person name="Shapiro H."/>
            <person name="Sukno S."/>
            <person name="Tamayo-Ramos J.A."/>
            <person name="Tisch D."/>
            <person name="Wiest A."/>
            <person name="Wilkinson H.H."/>
            <person name="Zhang M."/>
            <person name="Coutinho P.M."/>
            <person name="Kenerley C.M."/>
            <person name="Monte E."/>
            <person name="Baker S.E."/>
            <person name="Grigoriev I.V."/>
        </authorList>
    </citation>
    <scope>NUCLEOTIDE SEQUENCE [LARGE SCALE GENOMIC DNA]</scope>
    <source>
        <strain evidence="3">ATCC 20476 / IMI 206040</strain>
    </source>
</reference>
<dbReference type="GeneID" id="25786062"/>
<gene>
    <name evidence="2" type="ORF">TRIATDRAFT_87408</name>
</gene>
<keyword evidence="3" id="KW-1185">Reference proteome</keyword>
<feature type="region of interest" description="Disordered" evidence="1">
    <location>
        <begin position="63"/>
        <end position="94"/>
    </location>
</feature>
<protein>
    <submittedName>
        <fullName evidence="2">Uncharacterized protein</fullName>
    </submittedName>
</protein>
<dbReference type="RefSeq" id="XP_013942566.1">
    <property type="nucleotide sequence ID" value="XM_014087091.1"/>
</dbReference>
<evidence type="ECO:0000313" key="3">
    <source>
        <dbReference type="Proteomes" id="UP000005426"/>
    </source>
</evidence>
<dbReference type="OrthoDB" id="5397183at2759"/>
<organism evidence="2 3">
    <name type="scientific">Hypocrea atroviridis (strain ATCC 20476 / IMI 206040)</name>
    <name type="common">Trichoderma atroviride</name>
    <dbReference type="NCBI Taxonomy" id="452589"/>
    <lineage>
        <taxon>Eukaryota</taxon>
        <taxon>Fungi</taxon>
        <taxon>Dikarya</taxon>
        <taxon>Ascomycota</taxon>
        <taxon>Pezizomycotina</taxon>
        <taxon>Sordariomycetes</taxon>
        <taxon>Hypocreomycetidae</taxon>
        <taxon>Hypocreales</taxon>
        <taxon>Hypocreaceae</taxon>
        <taxon>Trichoderma</taxon>
    </lineage>
</organism>
<feature type="compositionally biased region" description="Polar residues" evidence="1">
    <location>
        <begin position="81"/>
        <end position="91"/>
    </location>
</feature>
<dbReference type="HOGENOM" id="CLU_1001375_0_0_1"/>
<proteinExistence type="predicted"/>
<comment type="caution">
    <text evidence="2">The sequence shown here is derived from an EMBL/GenBank/DDBJ whole genome shotgun (WGS) entry which is preliminary data.</text>
</comment>